<dbReference type="Proteomes" id="UP001556367">
    <property type="component" value="Unassembled WGS sequence"/>
</dbReference>
<accession>A0ABR3JYR6</accession>
<evidence type="ECO:0000313" key="2">
    <source>
        <dbReference type="Proteomes" id="UP001556367"/>
    </source>
</evidence>
<keyword evidence="2" id="KW-1185">Reference proteome</keyword>
<evidence type="ECO:0000313" key="1">
    <source>
        <dbReference type="EMBL" id="KAL0960443.1"/>
    </source>
</evidence>
<reference evidence="2" key="1">
    <citation type="submission" date="2024-06" db="EMBL/GenBank/DDBJ databases">
        <title>Multi-omics analyses provide insights into the biosynthesis of the anticancer antibiotic pleurotin in Hohenbuehelia grisea.</title>
        <authorList>
            <person name="Weaver J.A."/>
            <person name="Alberti F."/>
        </authorList>
    </citation>
    <scope>NUCLEOTIDE SEQUENCE [LARGE SCALE GENOMIC DNA]</scope>
    <source>
        <strain evidence="2">T-177</strain>
    </source>
</reference>
<proteinExistence type="predicted"/>
<sequence>MPQSLRFDQLLTRIYSPSPIYVNFRTHKSWQIAQLGLPTGLPPRLARHCTCHGLSSRSTKISCATRFNSNKRMLMIISGTLAIHNKHAFLGLMDAAYAIASVDHERRCVHPLDQVLGGNGRAQCR</sequence>
<comment type="caution">
    <text evidence="1">The sequence shown here is derived from an EMBL/GenBank/DDBJ whole genome shotgun (WGS) entry which is preliminary data.</text>
</comment>
<protein>
    <submittedName>
        <fullName evidence="1">Uncharacterized protein</fullName>
    </submittedName>
</protein>
<name>A0ABR3JYR6_9AGAR</name>
<dbReference type="EMBL" id="JASNQZ010000001">
    <property type="protein sequence ID" value="KAL0960443.1"/>
    <property type="molecule type" value="Genomic_DNA"/>
</dbReference>
<organism evidence="1 2">
    <name type="scientific">Hohenbuehelia grisea</name>
    <dbReference type="NCBI Taxonomy" id="104357"/>
    <lineage>
        <taxon>Eukaryota</taxon>
        <taxon>Fungi</taxon>
        <taxon>Dikarya</taxon>
        <taxon>Basidiomycota</taxon>
        <taxon>Agaricomycotina</taxon>
        <taxon>Agaricomycetes</taxon>
        <taxon>Agaricomycetidae</taxon>
        <taxon>Agaricales</taxon>
        <taxon>Pleurotineae</taxon>
        <taxon>Pleurotaceae</taxon>
        <taxon>Hohenbuehelia</taxon>
    </lineage>
</organism>
<gene>
    <name evidence="1" type="ORF">HGRIS_005486</name>
</gene>